<feature type="signal peptide" evidence="3">
    <location>
        <begin position="1"/>
        <end position="15"/>
    </location>
</feature>
<keyword evidence="2 3" id="KW-0732">Signal</keyword>
<dbReference type="InterPro" id="IPR001338">
    <property type="entry name" value="Class_I_Hydrophobin"/>
</dbReference>
<dbReference type="SMART" id="SM00075">
    <property type="entry name" value="HYDRO"/>
    <property type="match status" value="1"/>
</dbReference>
<evidence type="ECO:0000256" key="2">
    <source>
        <dbReference type="RuleBase" id="RU365009"/>
    </source>
</evidence>
<feature type="chain" id="PRO_5040168765" description="Hydrophobin" evidence="3">
    <location>
        <begin position="16"/>
        <end position="92"/>
    </location>
</feature>
<organism evidence="4 5">
    <name type="scientific">Metarhizium humberi</name>
    <dbReference type="NCBI Taxonomy" id="2596975"/>
    <lineage>
        <taxon>Eukaryota</taxon>
        <taxon>Fungi</taxon>
        <taxon>Dikarya</taxon>
        <taxon>Ascomycota</taxon>
        <taxon>Pezizomycotina</taxon>
        <taxon>Sordariomycetes</taxon>
        <taxon>Hypocreomycetidae</taxon>
        <taxon>Hypocreales</taxon>
        <taxon>Clavicipitaceae</taxon>
        <taxon>Metarhizium</taxon>
    </lineage>
</organism>
<gene>
    <name evidence="4" type="ORF">MHUMG1_07441</name>
</gene>
<comment type="similarity">
    <text evidence="2">Belongs to the fungal hydrophobin family.</text>
</comment>
<keyword evidence="2" id="KW-0134">Cell wall</keyword>
<reference evidence="4 5" key="1">
    <citation type="submission" date="2020-07" db="EMBL/GenBank/DDBJ databases">
        <title>Metarhizium humberi genome.</title>
        <authorList>
            <person name="Lysoe E."/>
        </authorList>
    </citation>
    <scope>NUCLEOTIDE SEQUENCE [LARGE SCALE GENOMIC DNA]</scope>
    <source>
        <strain evidence="4 5">ESALQ1638</strain>
    </source>
</reference>
<protein>
    <recommendedName>
        <fullName evidence="2">Hydrophobin</fullName>
    </recommendedName>
</protein>
<dbReference type="CDD" id="cd23507">
    <property type="entry name" value="hydrophobin_I"/>
    <property type="match status" value="1"/>
</dbReference>
<keyword evidence="1 2" id="KW-1015">Disulfide bond</keyword>
<name>A0A9P8M6E9_9HYPO</name>
<evidence type="ECO:0000256" key="3">
    <source>
        <dbReference type="SAM" id="SignalP"/>
    </source>
</evidence>
<evidence type="ECO:0000313" key="4">
    <source>
        <dbReference type="EMBL" id="KAH0594607.1"/>
    </source>
</evidence>
<dbReference type="GO" id="GO:0009277">
    <property type="term" value="C:fungal-type cell wall"/>
    <property type="evidence" value="ECO:0007669"/>
    <property type="project" value="InterPro"/>
</dbReference>
<proteinExistence type="inferred from homology"/>
<dbReference type="EMBL" id="JACEFI010000015">
    <property type="protein sequence ID" value="KAH0594607.1"/>
    <property type="molecule type" value="Genomic_DNA"/>
</dbReference>
<keyword evidence="5" id="KW-1185">Reference proteome</keyword>
<dbReference type="GO" id="GO:0005199">
    <property type="term" value="F:structural constituent of cell wall"/>
    <property type="evidence" value="ECO:0007669"/>
    <property type="project" value="InterPro"/>
</dbReference>
<dbReference type="AlphaFoldDB" id="A0A9P8M6E9"/>
<keyword evidence="2" id="KW-0964">Secreted</keyword>
<comment type="subcellular location">
    <subcellularLocation>
        <location evidence="2">Secreted</location>
        <location evidence="2">Cell wall</location>
    </subcellularLocation>
</comment>
<comment type="caution">
    <text evidence="4">The sequence shown here is derived from an EMBL/GenBank/DDBJ whole genome shotgun (WGS) entry which is preliminary data.</text>
</comment>
<dbReference type="Proteomes" id="UP000764110">
    <property type="component" value="Unassembled WGS sequence"/>
</dbReference>
<sequence>MFKALIVALAAVAAAIPTQHPGSNEMQCGAGAFCCNAGTVGAGIPIDVARLTCTDLTIVGGVLNNGCTGQAVCCNDVKQTGLVNVACTPVNA</sequence>
<evidence type="ECO:0000256" key="1">
    <source>
        <dbReference type="ARBA" id="ARBA00023157"/>
    </source>
</evidence>
<accession>A0A9P8M6E9</accession>
<dbReference type="Pfam" id="PF01185">
    <property type="entry name" value="Hydrophobin"/>
    <property type="match status" value="1"/>
</dbReference>
<evidence type="ECO:0000313" key="5">
    <source>
        <dbReference type="Proteomes" id="UP000764110"/>
    </source>
</evidence>